<keyword evidence="3" id="KW-1185">Reference proteome</keyword>
<dbReference type="InterPro" id="IPR040676">
    <property type="entry name" value="DUF5641"/>
</dbReference>
<evidence type="ECO:0000259" key="1">
    <source>
        <dbReference type="Pfam" id="PF18701"/>
    </source>
</evidence>
<protein>
    <recommendedName>
        <fullName evidence="1">DUF5641 domain-containing protein</fullName>
    </recommendedName>
</protein>
<dbReference type="Pfam" id="PF18701">
    <property type="entry name" value="DUF5641"/>
    <property type="match status" value="1"/>
</dbReference>
<evidence type="ECO:0000313" key="3">
    <source>
        <dbReference type="Proteomes" id="UP000299102"/>
    </source>
</evidence>
<accession>A0A4C1SY95</accession>
<feature type="domain" description="DUF5641" evidence="1">
    <location>
        <begin position="84"/>
        <end position="177"/>
    </location>
</feature>
<dbReference type="Proteomes" id="UP000299102">
    <property type="component" value="Unassembled WGS sequence"/>
</dbReference>
<dbReference type="EMBL" id="BGZK01004104">
    <property type="protein sequence ID" value="GBP06895.1"/>
    <property type="molecule type" value="Genomic_DNA"/>
</dbReference>
<gene>
    <name evidence="2" type="ORF">EVAR_67452_1</name>
</gene>
<evidence type="ECO:0000313" key="2">
    <source>
        <dbReference type="EMBL" id="GBP06895.1"/>
    </source>
</evidence>
<name>A0A4C1SY95_EUMVA</name>
<organism evidence="2 3">
    <name type="scientific">Eumeta variegata</name>
    <name type="common">Bagworm moth</name>
    <name type="synonym">Eumeta japonica</name>
    <dbReference type="NCBI Taxonomy" id="151549"/>
    <lineage>
        <taxon>Eukaryota</taxon>
        <taxon>Metazoa</taxon>
        <taxon>Ecdysozoa</taxon>
        <taxon>Arthropoda</taxon>
        <taxon>Hexapoda</taxon>
        <taxon>Insecta</taxon>
        <taxon>Pterygota</taxon>
        <taxon>Neoptera</taxon>
        <taxon>Endopterygota</taxon>
        <taxon>Lepidoptera</taxon>
        <taxon>Glossata</taxon>
        <taxon>Ditrysia</taxon>
        <taxon>Tineoidea</taxon>
        <taxon>Psychidae</taxon>
        <taxon>Oiketicinae</taxon>
        <taxon>Eumeta</taxon>
    </lineage>
</organism>
<dbReference type="STRING" id="151549.A0A4C1SY95"/>
<dbReference type="PANTHER" id="PTHR47331">
    <property type="entry name" value="PHD-TYPE DOMAIN-CONTAINING PROTEIN"/>
    <property type="match status" value="1"/>
</dbReference>
<comment type="caution">
    <text evidence="2">The sequence shown here is derived from an EMBL/GenBank/DDBJ whole genome shotgun (WGS) entry which is preliminary data.</text>
</comment>
<proteinExistence type="predicted"/>
<dbReference type="PANTHER" id="PTHR47331:SF2">
    <property type="match status" value="1"/>
</dbReference>
<reference evidence="2 3" key="1">
    <citation type="journal article" date="2019" name="Commun. Biol.">
        <title>The bagworm genome reveals a unique fibroin gene that provides high tensile strength.</title>
        <authorList>
            <person name="Kono N."/>
            <person name="Nakamura H."/>
            <person name="Ohtoshi R."/>
            <person name="Tomita M."/>
            <person name="Numata K."/>
            <person name="Arakawa K."/>
        </authorList>
    </citation>
    <scope>NUCLEOTIDE SEQUENCE [LARGE SCALE GENOMIC DNA]</scope>
</reference>
<sequence>MGGLWEAVVRSFKFHLKRVAGSHKFTFEELSTVLTRIEGVLNSRPISAVSKPDDLTALTPGHFLRGAPIMALPEIGLENISLVNRWEKLKALHHQFAMRWKQDYLKSLHKRYKWQTPSPNLQEGNLVVIMDDALPPHEWRLGRVVNTYPSPDGHVRIAEVKTAMGIVTRPVVKLCYLPLLNSENSQIILLYLCIYTYYGL</sequence>
<dbReference type="OrthoDB" id="8061911at2759"/>
<dbReference type="AlphaFoldDB" id="A0A4C1SY95"/>